<dbReference type="AlphaFoldDB" id="A0A8H7UII7"/>
<evidence type="ECO:0008006" key="8">
    <source>
        <dbReference type="Google" id="ProtNLM"/>
    </source>
</evidence>
<dbReference type="Pfam" id="PF11571">
    <property type="entry name" value="Med27"/>
    <property type="match status" value="1"/>
</dbReference>
<dbReference type="Proteomes" id="UP000654370">
    <property type="component" value="Unassembled WGS sequence"/>
</dbReference>
<evidence type="ECO:0000256" key="3">
    <source>
        <dbReference type="ARBA" id="ARBA00023015"/>
    </source>
</evidence>
<protein>
    <recommendedName>
        <fullName evidence="8">Mediator of RNA polymerase II transcription subunit 27</fullName>
    </recommendedName>
</protein>
<dbReference type="GO" id="GO:0006357">
    <property type="term" value="P:regulation of transcription by RNA polymerase II"/>
    <property type="evidence" value="ECO:0007669"/>
    <property type="project" value="TreeGrafter"/>
</dbReference>
<name>A0A8H7UII7_MORIS</name>
<dbReference type="InterPro" id="IPR021627">
    <property type="entry name" value="Mediator_Med27"/>
</dbReference>
<dbReference type="OrthoDB" id="1868004at2759"/>
<organism evidence="6 7">
    <name type="scientific">Mortierella isabellina</name>
    <name type="common">Filamentous fungus</name>
    <name type="synonym">Umbelopsis isabellina</name>
    <dbReference type="NCBI Taxonomy" id="91625"/>
    <lineage>
        <taxon>Eukaryota</taxon>
        <taxon>Fungi</taxon>
        <taxon>Fungi incertae sedis</taxon>
        <taxon>Mucoromycota</taxon>
        <taxon>Mucoromycotina</taxon>
        <taxon>Umbelopsidomycetes</taxon>
        <taxon>Umbelopsidales</taxon>
        <taxon>Umbelopsidaceae</taxon>
        <taxon>Umbelopsis</taxon>
    </lineage>
</organism>
<evidence type="ECO:0000256" key="4">
    <source>
        <dbReference type="ARBA" id="ARBA00023163"/>
    </source>
</evidence>
<keyword evidence="4" id="KW-0804">Transcription</keyword>
<keyword evidence="3" id="KW-0805">Transcription regulation</keyword>
<reference evidence="6" key="1">
    <citation type="submission" date="2020-12" db="EMBL/GenBank/DDBJ databases">
        <title>Metabolic potential, ecology and presence of endohyphal bacteria is reflected in genomic diversity of Mucoromycotina.</title>
        <authorList>
            <person name="Muszewska A."/>
            <person name="Okrasinska A."/>
            <person name="Steczkiewicz K."/>
            <person name="Drgas O."/>
            <person name="Orlowska M."/>
            <person name="Perlinska-Lenart U."/>
            <person name="Aleksandrzak-Piekarczyk T."/>
            <person name="Szatraj K."/>
            <person name="Zielenkiewicz U."/>
            <person name="Pilsyk S."/>
            <person name="Malc E."/>
            <person name="Mieczkowski P."/>
            <person name="Kruszewska J.S."/>
            <person name="Biernat P."/>
            <person name="Pawlowska J."/>
        </authorList>
    </citation>
    <scope>NUCLEOTIDE SEQUENCE</scope>
    <source>
        <strain evidence="6">WA0000067209</strain>
    </source>
</reference>
<comment type="caution">
    <text evidence="6">The sequence shown here is derived from an EMBL/GenBank/DDBJ whole genome shotgun (WGS) entry which is preliminary data.</text>
</comment>
<evidence type="ECO:0000256" key="5">
    <source>
        <dbReference type="ARBA" id="ARBA00023242"/>
    </source>
</evidence>
<evidence type="ECO:0000313" key="6">
    <source>
        <dbReference type="EMBL" id="KAG2184385.1"/>
    </source>
</evidence>
<proteinExistence type="inferred from homology"/>
<dbReference type="EMBL" id="JAEPQZ010000002">
    <property type="protein sequence ID" value="KAG2184385.1"/>
    <property type="molecule type" value="Genomic_DNA"/>
</dbReference>
<dbReference type="PANTHER" id="PTHR13130:SF4">
    <property type="entry name" value="MEDIATOR OF RNA POLYMERASE II TRANSCRIPTION SUBUNIT 27"/>
    <property type="match status" value="1"/>
</dbReference>
<gene>
    <name evidence="6" type="ORF">INT43_000294</name>
</gene>
<keyword evidence="5" id="KW-0539">Nucleus</keyword>
<evidence type="ECO:0000256" key="1">
    <source>
        <dbReference type="ARBA" id="ARBA00004123"/>
    </source>
</evidence>
<sequence>MNDAQAPADSIAKIDELLETLADTRASVRHLCRVTTDESRTVEFPQIFNERLRTVKGVLGRLGTEVDGAQGILEYAHNISAAKTFNIDSIVREESNDVMDFLNDDLQGNEIGDTNKEFGSALKQNASFLLREITIATKYTLKRVNEISEDRDPKRLDTKGKDTSSESGMITAFINDWIKTSSLSKHTIIQYAVEESNTLTGSACCLEISIPHVMKAYLSIQHDIEKDGVVFDNFCIVAYREEKPLWERSDYSVFSKINILALERLDEIAKKSSQKAIYCVLNWIASYHDLFTATCHKCQKRLLFNSPQFKYMPPTLRILKSSEDHDEQIRYLAYHDKCI</sequence>
<accession>A0A8H7UII7</accession>
<dbReference type="PANTHER" id="PTHR13130">
    <property type="entry name" value="34 KDA TRANSCRIPTIONAL CO-ACTIVATOR-RELATED"/>
    <property type="match status" value="1"/>
</dbReference>
<dbReference type="GO" id="GO:0016592">
    <property type="term" value="C:mediator complex"/>
    <property type="evidence" value="ECO:0007669"/>
    <property type="project" value="InterPro"/>
</dbReference>
<keyword evidence="7" id="KW-1185">Reference proteome</keyword>
<dbReference type="GO" id="GO:0003713">
    <property type="term" value="F:transcription coactivator activity"/>
    <property type="evidence" value="ECO:0007669"/>
    <property type="project" value="TreeGrafter"/>
</dbReference>
<comment type="subcellular location">
    <subcellularLocation>
        <location evidence="1">Nucleus</location>
    </subcellularLocation>
</comment>
<evidence type="ECO:0000256" key="2">
    <source>
        <dbReference type="ARBA" id="ARBA00008048"/>
    </source>
</evidence>
<evidence type="ECO:0000313" key="7">
    <source>
        <dbReference type="Proteomes" id="UP000654370"/>
    </source>
</evidence>
<comment type="similarity">
    <text evidence="2">Belongs to the Mediator complex subunit 27 family.</text>
</comment>